<dbReference type="OrthoDB" id="2890773at2"/>
<gene>
    <name evidence="1" type="ORF">SAMD00020551_3706</name>
</gene>
<evidence type="ECO:0000313" key="1">
    <source>
        <dbReference type="EMBL" id="GAM15549.1"/>
    </source>
</evidence>
<reference evidence="1 2" key="1">
    <citation type="submission" date="2013-06" db="EMBL/GenBank/DDBJ databases">
        <title>Whole genome shotgun sequence of Bacillus selenatarsenatis SF-1.</title>
        <authorList>
            <person name="Kuroda M."/>
            <person name="Sei K."/>
            <person name="Yamashita M."/>
            <person name="Ike M."/>
        </authorList>
    </citation>
    <scope>NUCLEOTIDE SEQUENCE [LARGE SCALE GENOMIC DNA]</scope>
    <source>
        <strain evidence="1 2">SF-1</strain>
    </source>
</reference>
<proteinExistence type="predicted"/>
<accession>A0A0A8X8E5</accession>
<dbReference type="Proteomes" id="UP000031014">
    <property type="component" value="Unassembled WGS sequence"/>
</dbReference>
<name>A0A0A8X8E5_MESS1</name>
<organism evidence="1 2">
    <name type="scientific">Mesobacillus selenatarsenatis (strain DSM 18680 / JCM 14380 / FERM P-15431 / SF-1)</name>
    <dbReference type="NCBI Taxonomy" id="1321606"/>
    <lineage>
        <taxon>Bacteria</taxon>
        <taxon>Bacillati</taxon>
        <taxon>Bacillota</taxon>
        <taxon>Bacilli</taxon>
        <taxon>Bacillales</taxon>
        <taxon>Bacillaceae</taxon>
        <taxon>Mesobacillus</taxon>
    </lineage>
</organism>
<dbReference type="RefSeq" id="WP_041967198.1">
    <property type="nucleotide sequence ID" value="NZ_BASE01000086.1"/>
</dbReference>
<protein>
    <submittedName>
        <fullName evidence="1">Uncharacterized protein</fullName>
    </submittedName>
</protein>
<keyword evidence="2" id="KW-1185">Reference proteome</keyword>
<dbReference type="EMBL" id="BASE01000086">
    <property type="protein sequence ID" value="GAM15549.1"/>
    <property type="molecule type" value="Genomic_DNA"/>
</dbReference>
<sequence length="67" mass="7599">MARKLTVCIGIFLSLFSGFMFLDNRDDKELSKQGPGVLKVQQSELDEVETATYVPFGSREYVRIVPQ</sequence>
<evidence type="ECO:0000313" key="2">
    <source>
        <dbReference type="Proteomes" id="UP000031014"/>
    </source>
</evidence>
<comment type="caution">
    <text evidence="1">The sequence shown here is derived from an EMBL/GenBank/DDBJ whole genome shotgun (WGS) entry which is preliminary data.</text>
</comment>
<dbReference type="AlphaFoldDB" id="A0A0A8X8E5"/>
<dbReference type="STRING" id="1321606.SAMD00020551_3706"/>